<dbReference type="PANTHER" id="PTHR36566">
    <property type="entry name" value="NICKEL INSERTION PROTEIN-RELATED"/>
    <property type="match status" value="1"/>
</dbReference>
<comment type="caution">
    <text evidence="2">The sequence shown here is derived from an EMBL/GenBank/DDBJ whole genome shotgun (WGS) entry which is preliminary data.</text>
</comment>
<evidence type="ECO:0000313" key="2">
    <source>
        <dbReference type="EMBL" id="OQB71726.1"/>
    </source>
</evidence>
<organism evidence="2">
    <name type="scientific">candidate division TA06 bacterium ADurb.Bin131</name>
    <dbReference type="NCBI Taxonomy" id="1852827"/>
    <lineage>
        <taxon>Bacteria</taxon>
        <taxon>Bacteria division TA06</taxon>
    </lineage>
</organism>
<dbReference type="Gene3D" id="3.10.20.300">
    <property type="entry name" value="mk0293 like domain"/>
    <property type="match status" value="1"/>
</dbReference>
<evidence type="ECO:0000256" key="1">
    <source>
        <dbReference type="ARBA" id="ARBA00022596"/>
    </source>
</evidence>
<dbReference type="AlphaFoldDB" id="A0A1V6C4C9"/>
<reference evidence="2" key="1">
    <citation type="submission" date="2017-02" db="EMBL/GenBank/DDBJ databases">
        <title>Delving into the versatile metabolic prowess of the omnipresent phylum Bacteroidetes.</title>
        <authorList>
            <person name="Nobu M.K."/>
            <person name="Mei R."/>
            <person name="Narihiro T."/>
            <person name="Kuroda K."/>
            <person name="Liu W.-T."/>
        </authorList>
    </citation>
    <scope>NUCLEOTIDE SEQUENCE</scope>
    <source>
        <strain evidence="2">ADurb.Bin131</strain>
    </source>
</reference>
<proteinExistence type="predicted"/>
<dbReference type="PANTHER" id="PTHR36566:SF1">
    <property type="entry name" value="PYRIDINIUM-3,5-BISTHIOCARBOXYLIC ACID MONONUCLEOTIDE NICKEL INSERTION PROTEIN"/>
    <property type="match status" value="1"/>
</dbReference>
<dbReference type="InterPro" id="IPR002822">
    <property type="entry name" value="Ni_insertion"/>
</dbReference>
<evidence type="ECO:0008006" key="3">
    <source>
        <dbReference type="Google" id="ProtNLM"/>
    </source>
</evidence>
<gene>
    <name evidence="2" type="ORF">BWX89_01647</name>
</gene>
<sequence>MIGYFDVRNGCAGDMIAGALAGCVGGNEIKKILNGIDFPYGYSIEIRQVLRSSGHSHGIKANQFIVNVNEKENERSYKEIVSIFNKSRLPLSIKERILAVFETLAHAESKVHEEPIEKLHFHSVGQTDALVEVAFSIIALDFLGIKRIFASPVGISCAAPATLKIASGIPVIMRNFDFESTTPTGISIIKTLVESYQDTPPFLFENYSYGTGTLLTDLPDVVQFSYGKNIGSNFERIGVLETSVDDMNPLVFDHLMEVLYKVGALEVSFFTGITKKSRPIFSIRIMCRPEQKQRISEIIFKETTTLGIRYREEERIILERRIRKIKTKYGDINVKIAYLSSKEPVNIMPEYEDCKAVAIREGIPLKKVVEEVLRVILKGK</sequence>
<dbReference type="Gene3D" id="3.30.70.1380">
    <property type="entry name" value="Transcriptional regulatory protein pf0864 domain like"/>
    <property type="match status" value="1"/>
</dbReference>
<accession>A0A1V6C4C9</accession>
<dbReference type="Proteomes" id="UP000485562">
    <property type="component" value="Unassembled WGS sequence"/>
</dbReference>
<name>A0A1V6C4C9_UNCT6</name>
<keyword evidence="1" id="KW-0533">Nickel</keyword>
<dbReference type="Pfam" id="PF01969">
    <property type="entry name" value="Ni_insertion"/>
    <property type="match status" value="1"/>
</dbReference>
<dbReference type="EMBL" id="MWDQ01000150">
    <property type="protein sequence ID" value="OQB71726.1"/>
    <property type="molecule type" value="Genomic_DNA"/>
</dbReference>
<protein>
    <recommendedName>
        <fullName evidence="3">Nickel insertion protein</fullName>
    </recommendedName>
</protein>